<protein>
    <recommendedName>
        <fullName evidence="3">Zinc-binding domain-containing protein</fullName>
    </recommendedName>
</protein>
<keyword evidence="2" id="KW-1185">Reference proteome</keyword>
<proteinExistence type="predicted"/>
<reference evidence="1 2" key="1">
    <citation type="submission" date="2018-06" db="EMBL/GenBank/DDBJ databases">
        <title>Comparative genomics reveals the genomic features of Rhizophagus irregularis, R. cerebriforme, R. diaphanum and Gigaspora rosea, and their symbiotic lifestyle signature.</title>
        <authorList>
            <person name="Morin E."/>
            <person name="San Clemente H."/>
            <person name="Chen E.C.H."/>
            <person name="De La Providencia I."/>
            <person name="Hainaut M."/>
            <person name="Kuo A."/>
            <person name="Kohler A."/>
            <person name="Murat C."/>
            <person name="Tang N."/>
            <person name="Roy S."/>
            <person name="Loubradou J."/>
            <person name="Henrissat B."/>
            <person name="Grigoriev I.V."/>
            <person name="Corradi N."/>
            <person name="Roux C."/>
            <person name="Martin F.M."/>
        </authorList>
    </citation>
    <scope>NUCLEOTIDE SEQUENCE [LARGE SCALE GENOMIC DNA]</scope>
    <source>
        <strain evidence="1 2">DAOM 227022</strain>
    </source>
</reference>
<evidence type="ECO:0000313" key="1">
    <source>
        <dbReference type="EMBL" id="RIA94008.1"/>
    </source>
</evidence>
<comment type="caution">
    <text evidence="1">The sequence shown here is derived from an EMBL/GenBank/DDBJ whole genome shotgun (WGS) entry which is preliminary data.</text>
</comment>
<evidence type="ECO:0000313" key="2">
    <source>
        <dbReference type="Proteomes" id="UP000265703"/>
    </source>
</evidence>
<name>A0A397T6X1_9GLOM</name>
<dbReference type="EMBL" id="QKYT01000092">
    <property type="protein sequence ID" value="RIA94008.1"/>
    <property type="molecule type" value="Genomic_DNA"/>
</dbReference>
<sequence length="182" mass="21877">MLSPQNRQDFFMRPCKDCNKKSLVSSFFLYKQEPNYSNIEPTVEIICHLEWNNHYRVFAQWKCQRPRDPKHHQHEWRSSYTWVSLGNFIDKTPAKDLNKKNFYMQKCHECREECEDKNKHKKHRGCKKCNHDSIILNYDQLVQSAGGKPHKRWLCAKCKGGAICTRTDNNYRVPRVRKIKLF</sequence>
<organism evidence="1 2">
    <name type="scientific">Glomus cerebriforme</name>
    <dbReference type="NCBI Taxonomy" id="658196"/>
    <lineage>
        <taxon>Eukaryota</taxon>
        <taxon>Fungi</taxon>
        <taxon>Fungi incertae sedis</taxon>
        <taxon>Mucoromycota</taxon>
        <taxon>Glomeromycotina</taxon>
        <taxon>Glomeromycetes</taxon>
        <taxon>Glomerales</taxon>
        <taxon>Glomeraceae</taxon>
        <taxon>Glomus</taxon>
    </lineage>
</organism>
<gene>
    <name evidence="1" type="ORF">C1645_761088</name>
</gene>
<dbReference type="AlphaFoldDB" id="A0A397T6X1"/>
<dbReference type="OrthoDB" id="2361475at2759"/>
<dbReference type="Proteomes" id="UP000265703">
    <property type="component" value="Unassembled WGS sequence"/>
</dbReference>
<evidence type="ECO:0008006" key="3">
    <source>
        <dbReference type="Google" id="ProtNLM"/>
    </source>
</evidence>
<accession>A0A397T6X1</accession>